<protein>
    <submittedName>
        <fullName evidence="1">Uncharacterized protein</fullName>
    </submittedName>
</protein>
<proteinExistence type="predicted"/>
<evidence type="ECO:0000313" key="1">
    <source>
        <dbReference type="EMBL" id="MBX70686.1"/>
    </source>
</evidence>
<reference evidence="1" key="1">
    <citation type="submission" date="2018-02" db="EMBL/GenBank/DDBJ databases">
        <title>Rhizophora mucronata_Transcriptome.</title>
        <authorList>
            <person name="Meera S.P."/>
            <person name="Sreeshan A."/>
            <person name="Augustine A."/>
        </authorList>
    </citation>
    <scope>NUCLEOTIDE SEQUENCE</scope>
    <source>
        <tissue evidence="1">Leaf</tissue>
    </source>
</reference>
<accession>A0A2P2QUK9</accession>
<sequence>MDASHVILGRPWQFDRRTTRDGYRNMYSFEFGGKKIILAPSKEPLKTPVVEKSSSPTLLSMKDMKGALKGVRIIYVLLHKAGEVASSIPLEVRPLLEKFKVVFPMDLPTGLPPMRGI</sequence>
<organism evidence="1">
    <name type="scientific">Rhizophora mucronata</name>
    <name type="common">Asiatic mangrove</name>
    <dbReference type="NCBI Taxonomy" id="61149"/>
    <lineage>
        <taxon>Eukaryota</taxon>
        <taxon>Viridiplantae</taxon>
        <taxon>Streptophyta</taxon>
        <taxon>Embryophyta</taxon>
        <taxon>Tracheophyta</taxon>
        <taxon>Spermatophyta</taxon>
        <taxon>Magnoliopsida</taxon>
        <taxon>eudicotyledons</taxon>
        <taxon>Gunneridae</taxon>
        <taxon>Pentapetalae</taxon>
        <taxon>rosids</taxon>
        <taxon>fabids</taxon>
        <taxon>Malpighiales</taxon>
        <taxon>Rhizophoraceae</taxon>
        <taxon>Rhizophora</taxon>
    </lineage>
</organism>
<dbReference type="PANTHER" id="PTHR35046">
    <property type="entry name" value="ZINC KNUCKLE (CCHC-TYPE) FAMILY PROTEIN"/>
    <property type="match status" value="1"/>
</dbReference>
<dbReference type="AlphaFoldDB" id="A0A2P2QUK9"/>
<dbReference type="EMBL" id="GGEC01090202">
    <property type="protein sequence ID" value="MBX70686.1"/>
    <property type="molecule type" value="Transcribed_RNA"/>
</dbReference>
<dbReference type="PANTHER" id="PTHR35046:SF23">
    <property type="entry name" value="NUCLEOTIDYLTRANSFERASE, RIBONUCLEASE H"/>
    <property type="match status" value="1"/>
</dbReference>
<name>A0A2P2QUK9_RHIMU</name>